<dbReference type="Pfam" id="PF17906">
    <property type="entry name" value="HTH_48"/>
    <property type="match status" value="1"/>
</dbReference>
<sequence>MEGGATGPPASDWAEHSTHIRHVLLYEFESGHPAAEAQRNLSQVFATEAPPEWSVRACFQRFKAGNKELEDEPRSGRPTAISFDELKEQYPYESVRYFAASLGCSLSTVSNGLQSLGIVKKLDEKWVLYVNHTQKRAWCAGDEMLDPLVKGEIHKVMLSVWWGVHGIYRFELLPDNTTVTAEVYCAQLQRLADKIRKEHPKLDNVRLLYDDARPHIAKKTSQKILELGWEVPPHPPEFYANGIRDLVRSKQYAKPKVLSDDLNSMRQQANSLRQHRRRQAESVEERSERLFENAQRQQRRKQTEGAEKRAERLSENAQHQQRRYQNEDATRRFERLILNAERQRRRRLKGNDEHRIHRLHADPEKQRRRRRAPPETIGLALRIRTAESNYLGERQQYGQVYIFDTEMAAQQRLGIIQNSSCDSELMSEWSAQNNAYARSFKMMSEGEGS</sequence>
<dbReference type="Pfam" id="PF01359">
    <property type="entry name" value="Transposase_1"/>
    <property type="match status" value="1"/>
</dbReference>
<feature type="compositionally biased region" description="Basic and acidic residues" evidence="1">
    <location>
        <begin position="301"/>
        <end position="314"/>
    </location>
</feature>
<evidence type="ECO:0000259" key="2">
    <source>
        <dbReference type="Pfam" id="PF17906"/>
    </source>
</evidence>
<gene>
    <name evidence="3" type="primary">Necator_chrIII.g11109</name>
    <name evidence="3" type="ORF">RB195_010344</name>
</gene>
<feature type="region of interest" description="Disordered" evidence="1">
    <location>
        <begin position="259"/>
        <end position="328"/>
    </location>
</feature>
<evidence type="ECO:0000256" key="1">
    <source>
        <dbReference type="SAM" id="MobiDB-lite"/>
    </source>
</evidence>
<feature type="compositionally biased region" description="Basic and acidic residues" evidence="1">
    <location>
        <begin position="279"/>
        <end position="291"/>
    </location>
</feature>
<feature type="domain" description="Mos1 transposase HTH" evidence="2">
    <location>
        <begin position="18"/>
        <end position="66"/>
    </location>
</feature>
<name>A0ABR1CYA1_NECAM</name>
<dbReference type="EMBL" id="JAVFWL010000003">
    <property type="protein sequence ID" value="KAK6743020.1"/>
    <property type="molecule type" value="Genomic_DNA"/>
</dbReference>
<dbReference type="Proteomes" id="UP001303046">
    <property type="component" value="Unassembled WGS sequence"/>
</dbReference>
<dbReference type="InterPro" id="IPR041426">
    <property type="entry name" value="Mos1_HTH"/>
</dbReference>
<comment type="caution">
    <text evidence="3">The sequence shown here is derived from an EMBL/GenBank/DDBJ whole genome shotgun (WGS) entry which is preliminary data.</text>
</comment>
<dbReference type="InterPro" id="IPR001888">
    <property type="entry name" value="Transposase_1"/>
</dbReference>
<evidence type="ECO:0000313" key="3">
    <source>
        <dbReference type="EMBL" id="KAK6743020.1"/>
    </source>
</evidence>
<organism evidence="3 4">
    <name type="scientific">Necator americanus</name>
    <name type="common">Human hookworm</name>
    <dbReference type="NCBI Taxonomy" id="51031"/>
    <lineage>
        <taxon>Eukaryota</taxon>
        <taxon>Metazoa</taxon>
        <taxon>Ecdysozoa</taxon>
        <taxon>Nematoda</taxon>
        <taxon>Chromadorea</taxon>
        <taxon>Rhabditida</taxon>
        <taxon>Rhabditina</taxon>
        <taxon>Rhabditomorpha</taxon>
        <taxon>Strongyloidea</taxon>
        <taxon>Ancylostomatidae</taxon>
        <taxon>Bunostominae</taxon>
        <taxon>Necator</taxon>
    </lineage>
</organism>
<reference evidence="3 4" key="1">
    <citation type="submission" date="2023-08" db="EMBL/GenBank/DDBJ databases">
        <title>A Necator americanus chromosomal reference genome.</title>
        <authorList>
            <person name="Ilik V."/>
            <person name="Petrzelkova K.J."/>
            <person name="Pardy F."/>
            <person name="Fuh T."/>
            <person name="Niatou-Singa F.S."/>
            <person name="Gouil Q."/>
            <person name="Baker L."/>
            <person name="Ritchie M.E."/>
            <person name="Jex A.R."/>
            <person name="Gazzola D."/>
            <person name="Li H."/>
            <person name="Toshio Fujiwara R."/>
            <person name="Zhan B."/>
            <person name="Aroian R.V."/>
            <person name="Pafco B."/>
            <person name="Schwarz E.M."/>
        </authorList>
    </citation>
    <scope>NUCLEOTIDE SEQUENCE [LARGE SCALE GENOMIC DNA]</scope>
    <source>
        <strain evidence="3 4">Aroian</strain>
        <tissue evidence="3">Whole animal</tissue>
    </source>
</reference>
<evidence type="ECO:0000313" key="4">
    <source>
        <dbReference type="Proteomes" id="UP001303046"/>
    </source>
</evidence>
<dbReference type="PANTHER" id="PTHR46060:SF1">
    <property type="entry name" value="MARINER MOS1 TRANSPOSASE-LIKE PROTEIN"/>
    <property type="match status" value="1"/>
</dbReference>
<proteinExistence type="predicted"/>
<dbReference type="Gene3D" id="1.10.10.1450">
    <property type="match status" value="1"/>
</dbReference>
<accession>A0ABR1CYA1</accession>
<dbReference type="InterPro" id="IPR052709">
    <property type="entry name" value="Transposase-MT_Hybrid"/>
</dbReference>
<dbReference type="PANTHER" id="PTHR46060">
    <property type="entry name" value="MARINER MOS1 TRANSPOSASE-LIKE PROTEIN"/>
    <property type="match status" value="1"/>
</dbReference>
<dbReference type="Gene3D" id="3.30.420.10">
    <property type="entry name" value="Ribonuclease H-like superfamily/Ribonuclease H"/>
    <property type="match status" value="1"/>
</dbReference>
<protein>
    <recommendedName>
        <fullName evidence="2">Mos1 transposase HTH domain-containing protein</fullName>
    </recommendedName>
</protein>
<keyword evidence="4" id="KW-1185">Reference proteome</keyword>
<dbReference type="InterPro" id="IPR036397">
    <property type="entry name" value="RNaseH_sf"/>
</dbReference>
<feature type="compositionally biased region" description="Polar residues" evidence="1">
    <location>
        <begin position="261"/>
        <end position="272"/>
    </location>
</feature>